<evidence type="ECO:0000256" key="1">
    <source>
        <dbReference type="SAM" id="MobiDB-lite"/>
    </source>
</evidence>
<proteinExistence type="predicted"/>
<evidence type="ECO:0000256" key="2">
    <source>
        <dbReference type="SAM" id="SignalP"/>
    </source>
</evidence>
<dbReference type="RefSeq" id="WP_010023334.1">
    <property type="nucleotide sequence ID" value="NZ_AFVQ02000182.1"/>
</dbReference>
<evidence type="ECO:0000313" key="4">
    <source>
        <dbReference type="Proteomes" id="UP000035553"/>
    </source>
</evidence>
<feature type="signal peptide" evidence="2">
    <location>
        <begin position="1"/>
        <end position="25"/>
    </location>
</feature>
<reference evidence="3 4" key="1">
    <citation type="journal article" date="2011" name="J. Bacteriol.">
        <title>Draft genome sequence of Sporolactobacillus inulinus strain CASD, an efficient D-lactic acid-producing bacterium with high-concentration lactate tolerance capability.</title>
        <authorList>
            <person name="Yu B."/>
            <person name="Su F."/>
            <person name="Wang L."/>
            <person name="Xu K."/>
            <person name="Zhao B."/>
            <person name="Xu P."/>
        </authorList>
    </citation>
    <scope>NUCLEOTIDE SEQUENCE [LARGE SCALE GENOMIC DNA]</scope>
    <source>
        <strain evidence="3 4">CASD</strain>
    </source>
</reference>
<feature type="region of interest" description="Disordered" evidence="1">
    <location>
        <begin position="22"/>
        <end position="92"/>
    </location>
</feature>
<gene>
    <name evidence="3" type="ORF">SINU_12515</name>
</gene>
<comment type="caution">
    <text evidence="3">The sequence shown here is derived from an EMBL/GenBank/DDBJ whole genome shotgun (WGS) entry which is preliminary data.</text>
</comment>
<feature type="compositionally biased region" description="Polar residues" evidence="1">
    <location>
        <begin position="31"/>
        <end position="45"/>
    </location>
</feature>
<keyword evidence="2" id="KW-0732">Signal</keyword>
<name>A0A0U1QLB2_9BACL</name>
<protein>
    <recommendedName>
        <fullName evidence="5">Lipoprotein</fullName>
    </recommendedName>
</protein>
<dbReference type="EMBL" id="AFVQ02000182">
    <property type="protein sequence ID" value="KLI01610.1"/>
    <property type="molecule type" value="Genomic_DNA"/>
</dbReference>
<dbReference type="OrthoDB" id="9812621at2"/>
<evidence type="ECO:0008006" key="5">
    <source>
        <dbReference type="Google" id="ProtNLM"/>
    </source>
</evidence>
<dbReference type="PROSITE" id="PS51257">
    <property type="entry name" value="PROKAR_LIPOPROTEIN"/>
    <property type="match status" value="1"/>
</dbReference>
<feature type="compositionally biased region" description="Low complexity" evidence="1">
    <location>
        <begin position="46"/>
        <end position="92"/>
    </location>
</feature>
<feature type="chain" id="PRO_5006713757" description="Lipoprotein" evidence="2">
    <location>
        <begin position="26"/>
        <end position="168"/>
    </location>
</feature>
<dbReference type="Proteomes" id="UP000035553">
    <property type="component" value="Unassembled WGS sequence"/>
</dbReference>
<organism evidence="3 4">
    <name type="scientific">Sporolactobacillus inulinus CASD</name>
    <dbReference type="NCBI Taxonomy" id="1069536"/>
    <lineage>
        <taxon>Bacteria</taxon>
        <taxon>Bacillati</taxon>
        <taxon>Bacillota</taxon>
        <taxon>Bacilli</taxon>
        <taxon>Bacillales</taxon>
        <taxon>Sporolactobacillaceae</taxon>
        <taxon>Sporolactobacillus</taxon>
    </lineage>
</organism>
<dbReference type="STRING" id="1069536.SINU_12515"/>
<accession>A0A0U1QLB2</accession>
<dbReference type="AlphaFoldDB" id="A0A0U1QLB2"/>
<evidence type="ECO:0000313" key="3">
    <source>
        <dbReference type="EMBL" id="KLI01610.1"/>
    </source>
</evidence>
<sequence length="168" mass="17410">MKKITKLIVCMALTASLMGCGQERAGDQTKGKSSNSISADVQLNQDGATQASSSDAGASSSQTASETSSASTASESESASSTSSAADVSTASSSFVANTDEAIQVLKTHLKEGQDSDISFNALGKDKKKDSTGFYYLIREESKELVERGGSGTVGIYRVYEDGSYAVN</sequence>
<keyword evidence="4" id="KW-1185">Reference proteome</keyword>